<keyword evidence="13" id="KW-1133">Transmembrane helix</keyword>
<dbReference type="Pfam" id="PF00072">
    <property type="entry name" value="Response_reg"/>
    <property type="match status" value="1"/>
</dbReference>
<evidence type="ECO:0000313" key="23">
    <source>
        <dbReference type="EMBL" id="AFY92435.1"/>
    </source>
</evidence>
<evidence type="ECO:0000259" key="20">
    <source>
        <dbReference type="PROSITE" id="PS50110"/>
    </source>
</evidence>
<evidence type="ECO:0000256" key="4">
    <source>
        <dbReference type="ARBA" id="ARBA00012438"/>
    </source>
</evidence>
<dbReference type="SUPFAM" id="SSF55781">
    <property type="entry name" value="GAF domain-like"/>
    <property type="match status" value="2"/>
</dbReference>
<dbReference type="InterPro" id="IPR029016">
    <property type="entry name" value="GAF-like_dom_sf"/>
</dbReference>
<keyword evidence="9" id="KW-0812">Transmembrane</keyword>
<dbReference type="NCBIfam" id="TIGR00229">
    <property type="entry name" value="sensory_box"/>
    <property type="match status" value="5"/>
</dbReference>
<dbReference type="InterPro" id="IPR013656">
    <property type="entry name" value="PAS_4"/>
</dbReference>
<keyword evidence="24" id="KW-1185">Reference proteome</keyword>
<dbReference type="InterPro" id="IPR001610">
    <property type="entry name" value="PAC"/>
</dbReference>
<dbReference type="OrthoDB" id="475707at2"/>
<evidence type="ECO:0000256" key="9">
    <source>
        <dbReference type="ARBA" id="ARBA00022692"/>
    </source>
</evidence>
<evidence type="ECO:0000256" key="2">
    <source>
        <dbReference type="ARBA" id="ARBA00004429"/>
    </source>
</evidence>
<keyword evidence="17" id="KW-0175">Coiled coil</keyword>
<comment type="catalytic activity">
    <reaction evidence="1">
        <text>ATP + protein L-histidine = ADP + protein N-phospho-L-histidine.</text>
        <dbReference type="EC" id="2.7.13.3"/>
    </reaction>
</comment>
<dbReference type="InterPro" id="IPR000014">
    <property type="entry name" value="PAS"/>
</dbReference>
<evidence type="ECO:0000256" key="10">
    <source>
        <dbReference type="ARBA" id="ARBA00022737"/>
    </source>
</evidence>
<feature type="domain" description="PAC" evidence="22">
    <location>
        <begin position="788"/>
        <end position="840"/>
    </location>
</feature>
<dbReference type="InterPro" id="IPR003594">
    <property type="entry name" value="HATPase_dom"/>
</dbReference>
<evidence type="ECO:0000256" key="11">
    <source>
        <dbReference type="ARBA" id="ARBA00022741"/>
    </source>
</evidence>
<feature type="domain" description="Response regulatory" evidence="20">
    <location>
        <begin position="8"/>
        <end position="124"/>
    </location>
</feature>
<keyword evidence="14" id="KW-0902">Two-component regulatory system</keyword>
<dbReference type="Gene3D" id="3.30.565.10">
    <property type="entry name" value="Histidine kinase-like ATPase, C-terminal domain"/>
    <property type="match status" value="1"/>
</dbReference>
<evidence type="ECO:0000256" key="3">
    <source>
        <dbReference type="ARBA" id="ARBA00006402"/>
    </source>
</evidence>
<name>K9UC84_CHAP6</name>
<dbReference type="PRINTS" id="PR00344">
    <property type="entry name" value="BCTRLSENSOR"/>
</dbReference>
<evidence type="ECO:0000256" key="5">
    <source>
        <dbReference type="ARBA" id="ARBA00022475"/>
    </source>
</evidence>
<dbReference type="Pfam" id="PF00512">
    <property type="entry name" value="HisKA"/>
    <property type="match status" value="1"/>
</dbReference>
<dbReference type="eggNOG" id="COG3829">
    <property type="taxonomic scope" value="Bacteria"/>
</dbReference>
<dbReference type="GO" id="GO:0000155">
    <property type="term" value="F:phosphorelay sensor kinase activity"/>
    <property type="evidence" value="ECO:0007669"/>
    <property type="project" value="InterPro"/>
</dbReference>
<comment type="similarity">
    <text evidence="3">In the N-terminal section; belongs to the phytochrome family.</text>
</comment>
<dbReference type="Proteomes" id="UP000010366">
    <property type="component" value="Chromosome"/>
</dbReference>
<dbReference type="eggNOG" id="COG2203">
    <property type="taxonomic scope" value="Bacteria"/>
</dbReference>
<dbReference type="InterPro" id="IPR052162">
    <property type="entry name" value="Sensor_kinase/Photoreceptor"/>
</dbReference>
<dbReference type="PROSITE" id="PS50046">
    <property type="entry name" value="PHYTOCHROME_2"/>
    <property type="match status" value="1"/>
</dbReference>
<dbReference type="Pfam" id="PF08447">
    <property type="entry name" value="PAS_3"/>
    <property type="match status" value="2"/>
</dbReference>
<keyword evidence="5" id="KW-1003">Cell membrane</keyword>
<feature type="domain" description="Phytochrome chromophore attachment site" evidence="18">
    <location>
        <begin position="156"/>
        <end position="292"/>
    </location>
</feature>
<dbReference type="Pfam" id="PF01590">
    <property type="entry name" value="GAF"/>
    <property type="match status" value="1"/>
</dbReference>
<dbReference type="SMART" id="SM00091">
    <property type="entry name" value="PAS"/>
    <property type="match status" value="5"/>
</dbReference>
<dbReference type="InterPro" id="IPR001789">
    <property type="entry name" value="Sig_transdc_resp-reg_receiver"/>
</dbReference>
<evidence type="ECO:0000313" key="24">
    <source>
        <dbReference type="Proteomes" id="UP000010366"/>
    </source>
</evidence>
<dbReference type="HOGENOM" id="CLU_256762_0_0_3"/>
<dbReference type="PROSITE" id="PS50113">
    <property type="entry name" value="PAC"/>
    <property type="match status" value="4"/>
</dbReference>
<dbReference type="GO" id="GO:0005886">
    <property type="term" value="C:plasma membrane"/>
    <property type="evidence" value="ECO:0007669"/>
    <property type="project" value="UniProtKB-SubCell"/>
</dbReference>
<reference evidence="23 24" key="1">
    <citation type="submission" date="2012-05" db="EMBL/GenBank/DDBJ databases">
        <title>Finished chromosome of genome of Chamaesiphon sp. PCC 6605.</title>
        <authorList>
            <consortium name="US DOE Joint Genome Institute"/>
            <person name="Gugger M."/>
            <person name="Coursin T."/>
            <person name="Rippka R."/>
            <person name="Tandeau De Marsac N."/>
            <person name="Huntemann M."/>
            <person name="Wei C.-L."/>
            <person name="Han J."/>
            <person name="Detter J.C."/>
            <person name="Han C."/>
            <person name="Tapia R."/>
            <person name="Chen A."/>
            <person name="Kyrpides N."/>
            <person name="Mavromatis K."/>
            <person name="Markowitz V."/>
            <person name="Szeto E."/>
            <person name="Ivanova N."/>
            <person name="Pagani I."/>
            <person name="Pati A."/>
            <person name="Goodwin L."/>
            <person name="Nordberg H.P."/>
            <person name="Cantor M.N."/>
            <person name="Hua S.X."/>
            <person name="Woyke T."/>
            <person name="Kerfeld C.A."/>
        </authorList>
    </citation>
    <scope>NUCLEOTIDE SEQUENCE [LARGE SCALE GENOMIC DNA]</scope>
    <source>
        <strain evidence="24">ATCC 27169 / PCC 6605</strain>
    </source>
</reference>
<dbReference type="PANTHER" id="PTHR43304">
    <property type="entry name" value="PHYTOCHROME-LIKE PROTEIN CPH1"/>
    <property type="match status" value="1"/>
</dbReference>
<sequence>MNTQLCRTVLIVEDCPEDREMYRRYLLRDRDYDYTIVEASFGNEGLNLWRQHQPDAVLLDYQLPDLDGLEFLAALQTQQPLPIVMMTGVGSETIAVQAIKAGAQDYLVKGQITPESLKLALDATIKTVQLQTQLQERIDRERVVAQIAQNVSRSLDLDEILHTTVIEVRQFLQTDRVVVFQVEAGGNGRVVAESVGAQWQSILSEQIYDPCFAESYVDPQRQGRVTVKADIYDGSIDPCHVQLLAGCQVRANLVVPILHDNQFWGVLIAHHCAAPRQWKPLEIDLLQQLSTQVSVAIRQAELYQQAQTELAERKRTEEVLRSSEERLLLGLQAARMGTWDWNILDNQITWSANMEALFGLAPGEFDGSYEQFVARLHPEDRDRVLAAIAAAMTPGANYDIEFRVVYPDGTVRWALSQGKVFYDASGQPIRMSGVDLDITDRKQAEVSLRRSEEFNRRILENNQDCIKVLDLEGRLLYLNDRGKRLLEIDDFADYDRSLWTQFWGGSEQELAQAALATATAGTIGKFEGQCPTATGVPKWWQVNVIPLHDADGNVEQFLVISHDLTERRQAEDALRQSQELVHSQLMKIEAIYQTAPIGMAILDVDLRFERLNQRLAEIDGIAIADTIGRTVREIVPDLADKIEPLQRRVLETGEALLNLEISGETLAQPGVCRTWIANYYPLKDVTGQSVGINAVVQEITDRKQAELALLESERKFSAIFDQTFEFIGLLSIDGVLLEVNQAALNSVGTAKAEIVGKNFWETPWWTHSPELQQQLRSSIDLAAQGEFISYEVSFPAAGGQTMITNFSLKPVFDELGRVTALVGEGYDITHLKRTEAALLESEERLNTGIAVAGVGLAKFDYATNLVELSPEAAVLYGFSTDELVVTRAQIHATFHPDERAELEATISRVIDPAGQGWFAQDHRVVCSNGEVRWLSVRKQVFFDRSGAVHRPSYAILAAIDITDHKQQELNNNFLAEIQNDLAIIENLEQIINVVGEKIRLWFDFSILTFSDVDADEARVIYANKDDDLSNALGVHRLLDYFSEIHLQELQSGQNMAIEDVYADPKVKDGGRAYDSLQVRSVVNIPYIGNSKFKFMMSGARQMPSLWREDELELMGELIVRIYIEIERIRAESALQKINQLLEERNQELNRFSYIVSHDLKAPLRGISNLAAWIRDDLPPTIDPDILTNLDLMQSRVDRMDSLITGLLEYARVGSNAASLATFRVEQLLAEIVDSLSIPDSFVVELPAELPPITTNRVLLCQVLANLIGNAYKHHDRPDGRIQVTVQPDAQMWEFSVTDDGRGIAPANQAEVFDIFRTLSGADKNNTGIGLSIVKKLVETQGGEITLESQLGIGTTFKFTWLSEI</sequence>
<dbReference type="InterPro" id="IPR016132">
    <property type="entry name" value="Phyto_chromo_attachment"/>
</dbReference>
<evidence type="ECO:0000259" key="19">
    <source>
        <dbReference type="PROSITE" id="PS50109"/>
    </source>
</evidence>
<evidence type="ECO:0000256" key="7">
    <source>
        <dbReference type="ARBA" id="ARBA00022553"/>
    </source>
</evidence>
<organism evidence="23 24">
    <name type="scientific">Chamaesiphon minutus (strain ATCC 27169 / PCC 6605)</name>
    <dbReference type="NCBI Taxonomy" id="1173020"/>
    <lineage>
        <taxon>Bacteria</taxon>
        <taxon>Bacillati</taxon>
        <taxon>Cyanobacteriota</taxon>
        <taxon>Cyanophyceae</taxon>
        <taxon>Gomontiellales</taxon>
        <taxon>Chamaesiphonaceae</taxon>
        <taxon>Chamaesiphon</taxon>
    </lineage>
</organism>
<accession>K9UC84</accession>
<dbReference type="InterPro" id="IPR003661">
    <property type="entry name" value="HisK_dim/P_dom"/>
</dbReference>
<dbReference type="SUPFAM" id="SSF55874">
    <property type="entry name" value="ATPase domain of HSP90 chaperone/DNA topoisomerase II/histidine kinase"/>
    <property type="match status" value="1"/>
</dbReference>
<dbReference type="SMART" id="SM00387">
    <property type="entry name" value="HATPase_c"/>
    <property type="match status" value="1"/>
</dbReference>
<protein>
    <recommendedName>
        <fullName evidence="4">histidine kinase</fullName>
        <ecNumber evidence="4">2.7.13.3</ecNumber>
    </recommendedName>
</protein>
<dbReference type="FunFam" id="2.10.70.100:FF:000001">
    <property type="entry name" value="Sensory transduction histidine kinase"/>
    <property type="match status" value="1"/>
</dbReference>
<keyword evidence="12" id="KW-0418">Kinase</keyword>
<feature type="domain" description="Histidine kinase" evidence="19">
    <location>
        <begin position="1154"/>
        <end position="1364"/>
    </location>
</feature>
<dbReference type="Gene3D" id="3.40.50.2300">
    <property type="match status" value="1"/>
</dbReference>
<feature type="modified residue" description="4-aspartylphosphate" evidence="16">
    <location>
        <position position="60"/>
    </location>
</feature>
<feature type="coiled-coil region" evidence="17">
    <location>
        <begin position="1123"/>
        <end position="1150"/>
    </location>
</feature>
<dbReference type="InterPro" id="IPR004358">
    <property type="entry name" value="Sig_transdc_His_kin-like_C"/>
</dbReference>
<dbReference type="EC" id="2.7.13.3" evidence="4"/>
<dbReference type="Gene3D" id="3.30.450.20">
    <property type="entry name" value="PAS domain"/>
    <property type="match status" value="5"/>
</dbReference>
<dbReference type="eggNOG" id="COG2202">
    <property type="taxonomic scope" value="Bacteria"/>
</dbReference>
<dbReference type="eggNOG" id="COG4251">
    <property type="taxonomic scope" value="Bacteria"/>
</dbReference>
<dbReference type="SUPFAM" id="SSF52172">
    <property type="entry name" value="CheY-like"/>
    <property type="match status" value="1"/>
</dbReference>
<evidence type="ECO:0000259" key="21">
    <source>
        <dbReference type="PROSITE" id="PS50112"/>
    </source>
</evidence>
<gene>
    <name evidence="23" type="ORF">Cha6605_1221</name>
</gene>
<dbReference type="PROSITE" id="PS50112">
    <property type="entry name" value="PAS"/>
    <property type="match status" value="4"/>
</dbReference>
<evidence type="ECO:0000256" key="1">
    <source>
        <dbReference type="ARBA" id="ARBA00000085"/>
    </source>
</evidence>
<evidence type="ECO:0000256" key="13">
    <source>
        <dbReference type="ARBA" id="ARBA00022989"/>
    </source>
</evidence>
<dbReference type="eggNOG" id="COG0745">
    <property type="taxonomic scope" value="Bacteria"/>
</dbReference>
<comment type="subcellular location">
    <subcellularLocation>
        <location evidence="2">Cell inner membrane</location>
        <topology evidence="2">Multi-pass membrane protein</topology>
    </subcellularLocation>
</comment>
<evidence type="ECO:0000259" key="22">
    <source>
        <dbReference type="PROSITE" id="PS50113"/>
    </source>
</evidence>
<keyword evidence="6" id="KW-0997">Cell inner membrane</keyword>
<dbReference type="PROSITE" id="PS50109">
    <property type="entry name" value="HIS_KIN"/>
    <property type="match status" value="1"/>
</dbReference>
<evidence type="ECO:0000256" key="14">
    <source>
        <dbReference type="ARBA" id="ARBA00023012"/>
    </source>
</evidence>
<dbReference type="SMART" id="SM00086">
    <property type="entry name" value="PAC"/>
    <property type="match status" value="4"/>
</dbReference>
<dbReference type="RefSeq" id="WP_015158621.1">
    <property type="nucleotide sequence ID" value="NC_019697.1"/>
</dbReference>
<evidence type="ECO:0000256" key="17">
    <source>
        <dbReference type="SAM" id="Coils"/>
    </source>
</evidence>
<dbReference type="InterPro" id="IPR036097">
    <property type="entry name" value="HisK_dim/P_sf"/>
</dbReference>
<dbReference type="InterPro" id="IPR035965">
    <property type="entry name" value="PAS-like_dom_sf"/>
</dbReference>
<feature type="domain" description="PAC" evidence="22">
    <location>
        <begin position="398"/>
        <end position="450"/>
    </location>
</feature>
<dbReference type="InterPro" id="IPR036890">
    <property type="entry name" value="HATPase_C_sf"/>
</dbReference>
<dbReference type="Pfam" id="PF08448">
    <property type="entry name" value="PAS_4"/>
    <property type="match status" value="3"/>
</dbReference>
<feature type="domain" description="PAS" evidence="21">
    <location>
        <begin position="841"/>
        <end position="913"/>
    </location>
</feature>
<dbReference type="PANTHER" id="PTHR43304:SF1">
    <property type="entry name" value="PAC DOMAIN-CONTAINING PROTEIN"/>
    <property type="match status" value="1"/>
</dbReference>
<dbReference type="SMART" id="SM00065">
    <property type="entry name" value="GAF"/>
    <property type="match status" value="2"/>
</dbReference>
<feature type="domain" description="PAC" evidence="22">
    <location>
        <begin position="657"/>
        <end position="711"/>
    </location>
</feature>
<dbReference type="CDD" id="cd00156">
    <property type="entry name" value="REC"/>
    <property type="match status" value="1"/>
</dbReference>
<dbReference type="InterPro" id="IPR005467">
    <property type="entry name" value="His_kinase_dom"/>
</dbReference>
<keyword evidence="10" id="KW-0677">Repeat</keyword>
<keyword evidence="8" id="KW-0808">Transferase</keyword>
<dbReference type="PROSITE" id="PS50110">
    <property type="entry name" value="RESPONSE_REGULATORY"/>
    <property type="match status" value="1"/>
</dbReference>
<dbReference type="SMART" id="SM00448">
    <property type="entry name" value="REC"/>
    <property type="match status" value="1"/>
</dbReference>
<evidence type="ECO:0000256" key="8">
    <source>
        <dbReference type="ARBA" id="ARBA00022679"/>
    </source>
</evidence>
<dbReference type="CDD" id="cd00082">
    <property type="entry name" value="HisKA"/>
    <property type="match status" value="1"/>
</dbReference>
<feature type="domain" description="PAS" evidence="21">
    <location>
        <begin position="712"/>
        <end position="786"/>
    </location>
</feature>
<keyword evidence="11" id="KW-0547">Nucleotide-binding</keyword>
<feature type="domain" description="PAS" evidence="21">
    <location>
        <begin position="584"/>
        <end position="653"/>
    </location>
</feature>
<dbReference type="CDD" id="cd00130">
    <property type="entry name" value="PAS"/>
    <property type="match status" value="4"/>
</dbReference>
<feature type="domain" description="PAC" evidence="22">
    <location>
        <begin position="524"/>
        <end position="576"/>
    </location>
</feature>
<evidence type="ECO:0000259" key="18">
    <source>
        <dbReference type="PROSITE" id="PS50046"/>
    </source>
</evidence>
<dbReference type="Gene3D" id="3.30.450.40">
    <property type="match status" value="2"/>
</dbReference>
<dbReference type="GO" id="GO:0000166">
    <property type="term" value="F:nucleotide binding"/>
    <property type="evidence" value="ECO:0007669"/>
    <property type="project" value="UniProtKB-KW"/>
</dbReference>
<dbReference type="Gene3D" id="2.10.70.100">
    <property type="match status" value="2"/>
</dbReference>
<evidence type="ECO:0000256" key="16">
    <source>
        <dbReference type="PROSITE-ProRule" id="PRU00169"/>
    </source>
</evidence>
<keyword evidence="15" id="KW-0472">Membrane</keyword>
<dbReference type="SUPFAM" id="SSF55785">
    <property type="entry name" value="PYP-like sensor domain (PAS domain)"/>
    <property type="match status" value="5"/>
</dbReference>
<keyword evidence="7 16" id="KW-0597">Phosphoprotein</keyword>
<dbReference type="InterPro" id="IPR013655">
    <property type="entry name" value="PAS_fold_3"/>
</dbReference>
<dbReference type="SMART" id="SM00388">
    <property type="entry name" value="HisKA"/>
    <property type="match status" value="1"/>
</dbReference>
<dbReference type="PATRIC" id="fig|1173020.3.peg.1428"/>
<dbReference type="SUPFAM" id="SSF47384">
    <property type="entry name" value="Homodimeric domain of signal transducing histidine kinase"/>
    <property type="match status" value="1"/>
</dbReference>
<proteinExistence type="inferred from homology"/>
<evidence type="ECO:0000256" key="6">
    <source>
        <dbReference type="ARBA" id="ARBA00022519"/>
    </source>
</evidence>
<evidence type="ECO:0000256" key="15">
    <source>
        <dbReference type="ARBA" id="ARBA00023136"/>
    </source>
</evidence>
<dbReference type="InterPro" id="IPR000700">
    <property type="entry name" value="PAS-assoc_C"/>
</dbReference>
<dbReference type="InterPro" id="IPR003018">
    <property type="entry name" value="GAF"/>
</dbReference>
<dbReference type="Gene3D" id="1.10.287.130">
    <property type="match status" value="1"/>
</dbReference>
<dbReference type="KEGG" id="cmp:Cha6605_1221"/>
<feature type="domain" description="PAS" evidence="21">
    <location>
        <begin position="323"/>
        <end position="395"/>
    </location>
</feature>
<dbReference type="Pfam" id="PF02518">
    <property type="entry name" value="HATPase_c"/>
    <property type="match status" value="1"/>
</dbReference>
<evidence type="ECO:0000256" key="12">
    <source>
        <dbReference type="ARBA" id="ARBA00022777"/>
    </source>
</evidence>
<dbReference type="InterPro" id="IPR011006">
    <property type="entry name" value="CheY-like_superfamily"/>
</dbReference>
<dbReference type="EMBL" id="CP003600">
    <property type="protein sequence ID" value="AFY92435.1"/>
    <property type="molecule type" value="Genomic_DNA"/>
</dbReference>
<dbReference type="STRING" id="1173020.Cha6605_1221"/>